<dbReference type="HOGENOM" id="CLU_2110056_0_0_1"/>
<keyword evidence="3" id="KW-1185">Reference proteome</keyword>
<sequence length="115" mass="12887">MGANQTPLLPERGRIDAKRQRYRRRDTKEGEKAWTLITGRIRRDCYRDGGTTKNSSGLLRLFGKACSPRPVAVCRNVRESLLNDTLDIVPSLSLWLSIAAVPNGSFGSTPTIWEQ</sequence>
<dbReference type="Proteomes" id="UP000014071">
    <property type="component" value="Unassembled WGS sequence"/>
</dbReference>
<evidence type="ECO:0000313" key="3">
    <source>
        <dbReference type="Proteomes" id="UP000014071"/>
    </source>
</evidence>
<evidence type="ECO:0000313" key="2">
    <source>
        <dbReference type="EMBL" id="GAC97867.1"/>
    </source>
</evidence>
<proteinExistence type="predicted"/>
<organism evidence="2 3">
    <name type="scientific">Pseudozyma hubeiensis (strain SY62)</name>
    <name type="common">Yeast</name>
    <dbReference type="NCBI Taxonomy" id="1305764"/>
    <lineage>
        <taxon>Eukaryota</taxon>
        <taxon>Fungi</taxon>
        <taxon>Dikarya</taxon>
        <taxon>Basidiomycota</taxon>
        <taxon>Ustilaginomycotina</taxon>
        <taxon>Ustilaginomycetes</taxon>
        <taxon>Ustilaginales</taxon>
        <taxon>Ustilaginaceae</taxon>
        <taxon>Pseudozyma</taxon>
    </lineage>
</organism>
<evidence type="ECO:0000256" key="1">
    <source>
        <dbReference type="SAM" id="MobiDB-lite"/>
    </source>
</evidence>
<name>R9P9G2_PSEHS</name>
<dbReference type="GeneID" id="24110733"/>
<gene>
    <name evidence="2" type="ORF">PHSY_005455</name>
</gene>
<dbReference type="AlphaFoldDB" id="R9P9G2"/>
<reference evidence="3" key="1">
    <citation type="journal article" date="2013" name="Genome Announc.">
        <title>Draft genome sequence of the basidiomycetous yeast-like fungus Pseudozyma hubeiensis SY62, which produces an abundant amount of the biosurfactant mannosylerythritol lipids.</title>
        <authorList>
            <person name="Konishi M."/>
            <person name="Hatada Y."/>
            <person name="Horiuchi J."/>
        </authorList>
    </citation>
    <scope>NUCLEOTIDE SEQUENCE [LARGE SCALE GENOMIC DNA]</scope>
    <source>
        <strain evidence="3">SY62</strain>
    </source>
</reference>
<dbReference type="RefSeq" id="XP_012191454.1">
    <property type="nucleotide sequence ID" value="XM_012336064.1"/>
</dbReference>
<feature type="region of interest" description="Disordered" evidence="1">
    <location>
        <begin position="1"/>
        <end position="26"/>
    </location>
</feature>
<protein>
    <submittedName>
        <fullName evidence="2">Uncharacterized protein</fullName>
    </submittedName>
</protein>
<accession>R9P9G2</accession>
<dbReference type="EMBL" id="DF238814">
    <property type="protein sequence ID" value="GAC97867.1"/>
    <property type="molecule type" value="Genomic_DNA"/>
</dbReference>